<dbReference type="RefSeq" id="XP_056502067.1">
    <property type="nucleotide sequence ID" value="XM_056642655.1"/>
</dbReference>
<protein>
    <submittedName>
        <fullName evidence="3">Uncharacterized protein</fullName>
    </submittedName>
</protein>
<feature type="compositionally biased region" description="Low complexity" evidence="1">
    <location>
        <begin position="93"/>
        <end position="118"/>
    </location>
</feature>
<dbReference type="EMBL" id="JAPQKT010000003">
    <property type="protein sequence ID" value="KAJ5234567.1"/>
    <property type="molecule type" value="Genomic_DNA"/>
</dbReference>
<keyword evidence="4" id="KW-1185">Reference proteome</keyword>
<keyword evidence="2" id="KW-0812">Transmembrane</keyword>
<reference evidence="3" key="1">
    <citation type="submission" date="2022-11" db="EMBL/GenBank/DDBJ databases">
        <authorList>
            <person name="Petersen C."/>
        </authorList>
    </citation>
    <scope>NUCLEOTIDE SEQUENCE</scope>
    <source>
        <strain evidence="3">IBT 23319</strain>
    </source>
</reference>
<feature type="compositionally biased region" description="Polar residues" evidence="1">
    <location>
        <begin position="455"/>
        <end position="467"/>
    </location>
</feature>
<evidence type="ECO:0000313" key="3">
    <source>
        <dbReference type="EMBL" id="KAJ5234567.1"/>
    </source>
</evidence>
<feature type="region of interest" description="Disordered" evidence="1">
    <location>
        <begin position="189"/>
        <end position="241"/>
    </location>
</feature>
<feature type="region of interest" description="Disordered" evidence="1">
    <location>
        <begin position="443"/>
        <end position="467"/>
    </location>
</feature>
<proteinExistence type="predicted"/>
<dbReference type="OrthoDB" id="4369808at2759"/>
<sequence>MPSMPDFTDVQPVTSTSLGSNMIILTSFLTETIHPIQTYTDVTTISDDPVTTTQLVTSELLTTSHLETLPLATSLSQSHLPQTPWPESIQSETQQHPAQQTTPSPTPVVTSISPWTTSDSTASSVAESQSPLLGQSSAHTYSSTSETNSVSLISTSTTSSGLSSSKIPMTIQASSNIFYPYGTESSQTITSSQESTNVQSFTTFSTSSSRPSTSSPTSRVSGSAESSKHTSTSPKDSSHRVGTIVGSVIGGTVLIILALLACFLFRRKRRNSLHRRQHSRQTLLRTDSDNSTRAFLHGRQSSWPIPRSSAIPSAPVFPPQRNHVNTNIQPISSLATSNQDMSPRGGYSHNDHQTRYTDEAFSYHHQSPIIEVSPPTRSASVYSRSSWEGRFKALEPYVSPSHSSRAGSAYFLSESTTTLPDPGNDISNSQHLFAPKRRASIRSNPFDLEAPPSAASKNPALSDSNRSPRFSMVPMALNLALRKRFFDI</sequence>
<feature type="compositionally biased region" description="Low complexity" evidence="1">
    <location>
        <begin position="189"/>
        <end position="223"/>
    </location>
</feature>
<feature type="compositionally biased region" description="Polar residues" evidence="1">
    <location>
        <begin position="119"/>
        <end position="146"/>
    </location>
</feature>
<reference evidence="3" key="2">
    <citation type="journal article" date="2023" name="IMA Fungus">
        <title>Comparative genomic study of the Penicillium genus elucidates a diverse pangenome and 15 lateral gene transfer events.</title>
        <authorList>
            <person name="Petersen C."/>
            <person name="Sorensen T."/>
            <person name="Nielsen M.R."/>
            <person name="Sondergaard T.E."/>
            <person name="Sorensen J.L."/>
            <person name="Fitzpatrick D.A."/>
            <person name="Frisvad J.C."/>
            <person name="Nielsen K.L."/>
        </authorList>
    </citation>
    <scope>NUCLEOTIDE SEQUENCE</scope>
    <source>
        <strain evidence="3">IBT 23319</strain>
    </source>
</reference>
<evidence type="ECO:0000256" key="1">
    <source>
        <dbReference type="SAM" id="MobiDB-lite"/>
    </source>
</evidence>
<evidence type="ECO:0000256" key="2">
    <source>
        <dbReference type="SAM" id="Phobius"/>
    </source>
</evidence>
<keyword evidence="2" id="KW-0472">Membrane</keyword>
<gene>
    <name evidence="3" type="ORF">N7469_003735</name>
</gene>
<accession>A0A9W9P5R3</accession>
<name>A0A9W9P5R3_PENCI</name>
<dbReference type="Proteomes" id="UP001147733">
    <property type="component" value="Unassembled WGS sequence"/>
</dbReference>
<dbReference type="GeneID" id="81381822"/>
<evidence type="ECO:0000313" key="4">
    <source>
        <dbReference type="Proteomes" id="UP001147733"/>
    </source>
</evidence>
<feature type="transmembrane region" description="Helical" evidence="2">
    <location>
        <begin position="241"/>
        <end position="265"/>
    </location>
</feature>
<dbReference type="AlphaFoldDB" id="A0A9W9P5R3"/>
<comment type="caution">
    <text evidence="3">The sequence shown here is derived from an EMBL/GenBank/DDBJ whole genome shotgun (WGS) entry which is preliminary data.</text>
</comment>
<keyword evidence="2" id="KW-1133">Transmembrane helix</keyword>
<feature type="region of interest" description="Disordered" evidence="1">
    <location>
        <begin position="75"/>
        <end position="150"/>
    </location>
</feature>
<organism evidence="3 4">
    <name type="scientific">Penicillium citrinum</name>
    <dbReference type="NCBI Taxonomy" id="5077"/>
    <lineage>
        <taxon>Eukaryota</taxon>
        <taxon>Fungi</taxon>
        <taxon>Dikarya</taxon>
        <taxon>Ascomycota</taxon>
        <taxon>Pezizomycotina</taxon>
        <taxon>Eurotiomycetes</taxon>
        <taxon>Eurotiomycetidae</taxon>
        <taxon>Eurotiales</taxon>
        <taxon>Aspergillaceae</taxon>
        <taxon>Penicillium</taxon>
    </lineage>
</organism>
<dbReference type="CDD" id="cd12087">
    <property type="entry name" value="TM_EGFR-like"/>
    <property type="match status" value="1"/>
</dbReference>